<dbReference type="InterPro" id="IPR001810">
    <property type="entry name" value="F-box_dom"/>
</dbReference>
<comment type="similarity">
    <text evidence="1">Belongs to the peptidase C48 family.</text>
</comment>
<sequence>MCLSTETAELPMHVVTDEILTRLPAKSLMRFKCVSKLWLSLIRSRHFSNRFSKVPSPRLYMCLWDQATIGDNETYTLAPLDTRPSTSTFVVDDNLPDPAIGGYILQNLGGFMIYVYRREPHIYNPATGQLIGFPLRSSDHIVVPPGGEKVVTYYFGYDPLSHKYKAVSLISVFLEETEQVISSMNYIFSQKNKLGYWNKAALTPTDFCPHMPSKGGISIDAIIYYLALVDRDRFVVASFDIRTEEFNMIQVPKLHEDASVDTPDLTLLELGGKATLCDPTNLRDKGVLALWTLEDVGSKKWSCKSLVLKPSQLPLVDSITFRVKGTTQNGKVLLIPKDFLSPFHILSYDMQNNDMRKIEIKEDAISFAVATVLSWPSKSVGEVEIVVPSLRRPPSFIVTSLRLTSVISAVVTSLRPSFLVTSLRLSFEIVVTIRFTLFYFCSCFISSKGRFASEEQLRVGWILICVSDMDYGGSPRHWEDEKKDERVGRIVALMNAKQDWNQFAWEVEALPRNVELSDSEEDVEVEDVTEEPSVIAEEPTVVAEEPIVVTKRGKRKLIDPGVESRKKQLLCQRAAEHNSGVSGDLKTFIEGLFTSSFNSLKELVQKDIQEHFDKVHNEMAQLKETMSQVTGPSHTEGKTRASEISGPSQSEGKDQDKSSQSPGPSAAKGKANGKAAESLPPPAVHRSPRPVRKFDTADVQNSEDDMMDFLKNLSQSSNIKVEMETQEYLQDAMGNLSQSSYVKGFDPSQKLNGEEPAECFRKDKKKFKVSELLHQYGIGELPAHGRTRLMWDLDVTRMYVPLNVGKHWISMCVNFVSRSIEVFDCEGLKYNKEVEPFAILIPRIVKAVQSSKNRQQVKVKQYTVRIPSRCWCGKGIVTYVSKTEENPYRRFFRCEIGKQRKKENHLFKWVDDALFDEIQRIDEHQTRIAEEIEDLRSSMKKTVEEEVMKHKNSIDVGCLGSILTILCLWSKRD</sequence>
<evidence type="ECO:0000256" key="8">
    <source>
        <dbReference type="SAM" id="MobiDB-lite"/>
    </source>
</evidence>
<evidence type="ECO:0000256" key="3">
    <source>
        <dbReference type="ARBA" id="ARBA00022723"/>
    </source>
</evidence>
<dbReference type="InterPro" id="IPR036047">
    <property type="entry name" value="F-box-like_dom_sf"/>
</dbReference>
<dbReference type="InterPro" id="IPR013187">
    <property type="entry name" value="F-box-assoc_dom_typ3"/>
</dbReference>
<dbReference type="Proteomes" id="UP000032141">
    <property type="component" value="Chromosome C8"/>
</dbReference>
<dbReference type="AlphaFoldDB" id="A0A0D3DP19"/>
<evidence type="ECO:0000256" key="7">
    <source>
        <dbReference type="PROSITE-ProRule" id="PRU01343"/>
    </source>
</evidence>
<accession>A0A0D3DP19</accession>
<name>A0A0D3DP19_BRAOL</name>
<dbReference type="PANTHER" id="PTHR31111:SF21">
    <property type="entry name" value="GENOME ASSEMBLY, CHROMOSOME: A08"/>
    <property type="match status" value="1"/>
</dbReference>
<dbReference type="GO" id="GO:0008270">
    <property type="term" value="F:zinc ion binding"/>
    <property type="evidence" value="ECO:0007669"/>
    <property type="project" value="UniProtKB-KW"/>
</dbReference>
<dbReference type="GO" id="GO:0008234">
    <property type="term" value="F:cysteine-type peptidase activity"/>
    <property type="evidence" value="ECO:0007669"/>
    <property type="project" value="InterPro"/>
</dbReference>
<feature type="compositionally biased region" description="Low complexity" evidence="8">
    <location>
        <begin position="666"/>
        <end position="676"/>
    </location>
</feature>
<proteinExistence type="inferred from homology"/>
<dbReference type="GO" id="GO:0006508">
    <property type="term" value="P:proteolysis"/>
    <property type="evidence" value="ECO:0007669"/>
    <property type="project" value="UniProtKB-KW"/>
</dbReference>
<dbReference type="Pfam" id="PF02902">
    <property type="entry name" value="Peptidase_C48"/>
    <property type="match status" value="1"/>
</dbReference>
<keyword evidence="11" id="KW-1185">Reference proteome</keyword>
<dbReference type="InterPro" id="IPR017451">
    <property type="entry name" value="F-box-assoc_interact_dom"/>
</dbReference>
<evidence type="ECO:0000256" key="4">
    <source>
        <dbReference type="ARBA" id="ARBA00022771"/>
    </source>
</evidence>
<dbReference type="CDD" id="cd22157">
    <property type="entry name" value="F-box_AtFBW1-like"/>
    <property type="match status" value="1"/>
</dbReference>
<dbReference type="PROSITE" id="PS51999">
    <property type="entry name" value="ZF_GRF"/>
    <property type="match status" value="1"/>
</dbReference>
<evidence type="ECO:0000259" key="9">
    <source>
        <dbReference type="PROSITE" id="PS51999"/>
    </source>
</evidence>
<dbReference type="HOGENOM" id="CLU_305108_0_0_1"/>
<dbReference type="Pfam" id="PF00646">
    <property type="entry name" value="F-box"/>
    <property type="match status" value="1"/>
</dbReference>
<dbReference type="Gramene" id="Bo8g059870.1">
    <property type="protein sequence ID" value="Bo8g059870.1"/>
    <property type="gene ID" value="Bo8g059870"/>
</dbReference>
<dbReference type="SMART" id="SM00256">
    <property type="entry name" value="FBOX"/>
    <property type="match status" value="1"/>
</dbReference>
<dbReference type="NCBIfam" id="TIGR01640">
    <property type="entry name" value="F_box_assoc_1"/>
    <property type="match status" value="1"/>
</dbReference>
<dbReference type="Gene3D" id="3.40.395.10">
    <property type="entry name" value="Adenoviral Proteinase, Chain A"/>
    <property type="match status" value="1"/>
</dbReference>
<dbReference type="SUPFAM" id="SSF54001">
    <property type="entry name" value="Cysteine proteinases"/>
    <property type="match status" value="1"/>
</dbReference>
<keyword evidence="4 7" id="KW-0863">Zinc-finger</keyword>
<reference evidence="10" key="2">
    <citation type="submission" date="2015-03" db="UniProtKB">
        <authorList>
            <consortium name="EnsemblPlants"/>
        </authorList>
    </citation>
    <scope>IDENTIFICATION</scope>
</reference>
<keyword evidence="6" id="KW-0862">Zinc</keyword>
<dbReference type="Pfam" id="PF08268">
    <property type="entry name" value="FBA_3"/>
    <property type="match status" value="1"/>
</dbReference>
<dbReference type="PANTHER" id="PTHR31111">
    <property type="entry name" value="BNAA05G37150D PROTEIN-RELATED"/>
    <property type="match status" value="1"/>
</dbReference>
<dbReference type="InterPro" id="IPR010666">
    <property type="entry name" value="Znf_GRF"/>
</dbReference>
<evidence type="ECO:0000313" key="11">
    <source>
        <dbReference type="Proteomes" id="UP000032141"/>
    </source>
</evidence>
<dbReference type="SUPFAM" id="SSF81383">
    <property type="entry name" value="F-box domain"/>
    <property type="match status" value="1"/>
</dbReference>
<feature type="region of interest" description="Disordered" evidence="8">
    <location>
        <begin position="625"/>
        <end position="692"/>
    </location>
</feature>
<evidence type="ECO:0000256" key="6">
    <source>
        <dbReference type="ARBA" id="ARBA00022833"/>
    </source>
</evidence>
<dbReference type="InterPro" id="IPR003653">
    <property type="entry name" value="Peptidase_C48_C"/>
</dbReference>
<reference evidence="10 11" key="1">
    <citation type="journal article" date="2014" name="Genome Biol.">
        <title>Transcriptome and methylome profiling reveals relics of genome dominance in the mesopolyploid Brassica oleracea.</title>
        <authorList>
            <person name="Parkin I.A."/>
            <person name="Koh C."/>
            <person name="Tang H."/>
            <person name="Robinson S.J."/>
            <person name="Kagale S."/>
            <person name="Clarke W.E."/>
            <person name="Town C.D."/>
            <person name="Nixon J."/>
            <person name="Krishnakumar V."/>
            <person name="Bidwell S.L."/>
            <person name="Denoeud F."/>
            <person name="Belcram H."/>
            <person name="Links M.G."/>
            <person name="Just J."/>
            <person name="Clarke C."/>
            <person name="Bender T."/>
            <person name="Huebert T."/>
            <person name="Mason A.S."/>
            <person name="Pires J.C."/>
            <person name="Barker G."/>
            <person name="Moore J."/>
            <person name="Walley P.G."/>
            <person name="Manoli S."/>
            <person name="Batley J."/>
            <person name="Edwards D."/>
            <person name="Nelson M.N."/>
            <person name="Wang X."/>
            <person name="Paterson A.H."/>
            <person name="King G."/>
            <person name="Bancroft I."/>
            <person name="Chalhoub B."/>
            <person name="Sharpe A.G."/>
        </authorList>
    </citation>
    <scope>NUCLEOTIDE SEQUENCE</scope>
    <source>
        <strain evidence="10 11">cv. TO1000</strain>
    </source>
</reference>
<protein>
    <recommendedName>
        <fullName evidence="9">GRF-type domain-containing protein</fullName>
    </recommendedName>
</protein>
<organism evidence="10 11">
    <name type="scientific">Brassica oleracea var. oleracea</name>
    <dbReference type="NCBI Taxonomy" id="109376"/>
    <lineage>
        <taxon>Eukaryota</taxon>
        <taxon>Viridiplantae</taxon>
        <taxon>Streptophyta</taxon>
        <taxon>Embryophyta</taxon>
        <taxon>Tracheophyta</taxon>
        <taxon>Spermatophyta</taxon>
        <taxon>Magnoliopsida</taxon>
        <taxon>eudicotyledons</taxon>
        <taxon>Gunneridae</taxon>
        <taxon>Pentapetalae</taxon>
        <taxon>rosids</taxon>
        <taxon>malvids</taxon>
        <taxon>Brassicales</taxon>
        <taxon>Brassicaceae</taxon>
        <taxon>Brassiceae</taxon>
        <taxon>Brassica</taxon>
    </lineage>
</organism>
<dbReference type="EnsemblPlants" id="Bo8g059870.1">
    <property type="protein sequence ID" value="Bo8g059870.1"/>
    <property type="gene ID" value="Bo8g059870"/>
</dbReference>
<keyword evidence="2" id="KW-0645">Protease</keyword>
<feature type="domain" description="GRF-type" evidence="9">
    <location>
        <begin position="870"/>
        <end position="913"/>
    </location>
</feature>
<keyword evidence="5" id="KW-0378">Hydrolase</keyword>
<evidence type="ECO:0000256" key="5">
    <source>
        <dbReference type="ARBA" id="ARBA00022801"/>
    </source>
</evidence>
<keyword evidence="3" id="KW-0479">Metal-binding</keyword>
<dbReference type="InterPro" id="IPR038765">
    <property type="entry name" value="Papain-like_cys_pep_sf"/>
</dbReference>
<evidence type="ECO:0000256" key="2">
    <source>
        <dbReference type="ARBA" id="ARBA00022670"/>
    </source>
</evidence>
<evidence type="ECO:0000256" key="1">
    <source>
        <dbReference type="ARBA" id="ARBA00005234"/>
    </source>
</evidence>
<evidence type="ECO:0000313" key="10">
    <source>
        <dbReference type="EnsemblPlants" id="Bo8g059870.1"/>
    </source>
</evidence>